<keyword evidence="7 10" id="KW-0862">Zinc</keyword>
<keyword evidence="5 10" id="KW-0863">Zinc-finger</keyword>
<dbReference type="GO" id="GO:0008270">
    <property type="term" value="F:zinc ion binding"/>
    <property type="evidence" value="ECO:0007669"/>
    <property type="project" value="UniProtKB-UniRule"/>
</dbReference>
<evidence type="ECO:0000256" key="11">
    <source>
        <dbReference type="SAM" id="MobiDB-lite"/>
    </source>
</evidence>
<dbReference type="InterPro" id="IPR044046">
    <property type="entry name" value="E3_ligase_UBR-like_C"/>
</dbReference>
<dbReference type="SMART" id="SM00396">
    <property type="entry name" value="ZnF_UBR1"/>
    <property type="match status" value="1"/>
</dbReference>
<comment type="caution">
    <text evidence="13">The sequence shown here is derived from an EMBL/GenBank/DDBJ whole genome shotgun (WGS) entry which is preliminary data.</text>
</comment>
<dbReference type="EMBL" id="QEAN01000094">
    <property type="protein sequence ID" value="TPX48785.1"/>
    <property type="molecule type" value="Genomic_DNA"/>
</dbReference>
<accession>A0A507DBV2</accession>
<dbReference type="PANTHER" id="PTHR21497">
    <property type="entry name" value="UBIQUITIN LIGASE E3 ALPHA-RELATED"/>
    <property type="match status" value="1"/>
</dbReference>
<dbReference type="CDD" id="cd16482">
    <property type="entry name" value="RING-H2_UBR1-like"/>
    <property type="match status" value="1"/>
</dbReference>
<dbReference type="VEuPathDB" id="FungiDB:SeMB42_g02867"/>
<keyword evidence="6 10" id="KW-0833">Ubl conjugation pathway</keyword>
<dbReference type="InterPro" id="IPR006016">
    <property type="entry name" value="UspA"/>
</dbReference>
<evidence type="ECO:0000313" key="14">
    <source>
        <dbReference type="Proteomes" id="UP000317494"/>
    </source>
</evidence>
<evidence type="ECO:0000256" key="4">
    <source>
        <dbReference type="ARBA" id="ARBA00022723"/>
    </source>
</evidence>
<comment type="similarity">
    <text evidence="8 10">Belongs to the E3 ubiquitin-protein ligase UBR1-like family.</text>
</comment>
<dbReference type="SUPFAM" id="SSF52402">
    <property type="entry name" value="Adenine nucleotide alpha hydrolases-like"/>
    <property type="match status" value="1"/>
</dbReference>
<dbReference type="CDD" id="cd23659">
    <property type="entry name" value="USP_At3g01520-like"/>
    <property type="match status" value="1"/>
</dbReference>
<evidence type="ECO:0000256" key="10">
    <source>
        <dbReference type="RuleBase" id="RU366018"/>
    </source>
</evidence>
<comment type="function">
    <text evidence="10">Ubiquitin ligase protein which is a component of the N-end rule pathway. Recognizes and binds to proteins bearing specific N-terminal residues that are destabilizing according to the N-end rule, leading to their ubiquitination and subsequent degradation.</text>
</comment>
<dbReference type="SUPFAM" id="SSF46785">
    <property type="entry name" value="Winged helix' DNA-binding domain"/>
    <property type="match status" value="1"/>
</dbReference>
<dbReference type="Pfam" id="PF02617">
    <property type="entry name" value="ClpS"/>
    <property type="match status" value="1"/>
</dbReference>
<evidence type="ECO:0000256" key="7">
    <source>
        <dbReference type="ARBA" id="ARBA00022833"/>
    </source>
</evidence>
<dbReference type="FunFam" id="2.10.110.30:FF:000001">
    <property type="entry name" value="E3 ubiquitin-protein ligase UBR2 isoform 1"/>
    <property type="match status" value="1"/>
</dbReference>
<dbReference type="GO" id="GO:0061630">
    <property type="term" value="F:ubiquitin protein ligase activity"/>
    <property type="evidence" value="ECO:0007669"/>
    <property type="project" value="UniProtKB-UniRule"/>
</dbReference>
<name>A0A507DBV2_9FUNG</name>
<dbReference type="Gene3D" id="2.10.110.30">
    <property type="match status" value="1"/>
</dbReference>
<evidence type="ECO:0000256" key="3">
    <source>
        <dbReference type="ARBA" id="ARBA00022679"/>
    </source>
</evidence>
<dbReference type="InterPro" id="IPR003769">
    <property type="entry name" value="ClpS_core"/>
</dbReference>
<evidence type="ECO:0000259" key="12">
    <source>
        <dbReference type="PROSITE" id="PS51157"/>
    </source>
</evidence>
<dbReference type="Pfam" id="PF18995">
    <property type="entry name" value="PRT6_C"/>
    <property type="match status" value="1"/>
</dbReference>
<evidence type="ECO:0000256" key="9">
    <source>
        <dbReference type="PROSITE-ProRule" id="PRU00508"/>
    </source>
</evidence>
<dbReference type="Pfam" id="PF02207">
    <property type="entry name" value="zf-UBR"/>
    <property type="match status" value="1"/>
</dbReference>
<dbReference type="STRING" id="286115.A0A507DBV2"/>
<evidence type="ECO:0000256" key="6">
    <source>
        <dbReference type="ARBA" id="ARBA00022786"/>
    </source>
</evidence>
<dbReference type="GO" id="GO:0000151">
    <property type="term" value="C:ubiquitin ligase complex"/>
    <property type="evidence" value="ECO:0007669"/>
    <property type="project" value="TreeGrafter"/>
</dbReference>
<evidence type="ECO:0000256" key="8">
    <source>
        <dbReference type="ARBA" id="ARBA00046341"/>
    </source>
</evidence>
<proteinExistence type="inferred from homology"/>
<gene>
    <name evidence="13" type="ORF">SeMB42_g02867</name>
</gene>
<dbReference type="Gene3D" id="1.10.10.2670">
    <property type="entry name" value="E3 ubiquitin-protein ligase"/>
    <property type="match status" value="1"/>
</dbReference>
<keyword evidence="14" id="KW-1185">Reference proteome</keyword>
<feature type="region of interest" description="Disordered" evidence="11">
    <location>
        <begin position="1199"/>
        <end position="1235"/>
    </location>
</feature>
<dbReference type="PANTHER" id="PTHR21497:SF24">
    <property type="entry name" value="E3 UBIQUITIN-PROTEIN LIGASE UBR1"/>
    <property type="match status" value="1"/>
</dbReference>
<dbReference type="GO" id="GO:0005737">
    <property type="term" value="C:cytoplasm"/>
    <property type="evidence" value="ECO:0007669"/>
    <property type="project" value="TreeGrafter"/>
</dbReference>
<dbReference type="InterPro" id="IPR014719">
    <property type="entry name" value="Ribosomal_bL12_C/ClpS-like"/>
</dbReference>
<dbReference type="Pfam" id="PF22960">
    <property type="entry name" value="WHD_UBR1"/>
    <property type="match status" value="1"/>
</dbReference>
<comment type="catalytic activity">
    <reaction evidence="1 10">
        <text>S-ubiquitinyl-[E2 ubiquitin-conjugating enzyme]-L-cysteine + [acceptor protein]-L-lysine = [E2 ubiquitin-conjugating enzyme]-L-cysteine + N(6)-ubiquitinyl-[acceptor protein]-L-lysine.</text>
        <dbReference type="EC" id="2.3.2.27"/>
    </reaction>
</comment>
<dbReference type="GO" id="GO:0016567">
    <property type="term" value="P:protein ubiquitination"/>
    <property type="evidence" value="ECO:0007669"/>
    <property type="project" value="UniProtKB-UniRule"/>
</dbReference>
<dbReference type="Pfam" id="PF00582">
    <property type="entry name" value="Usp"/>
    <property type="match status" value="1"/>
</dbReference>
<feature type="region of interest" description="Disordered" evidence="11">
    <location>
        <begin position="1152"/>
        <end position="1180"/>
    </location>
</feature>
<keyword evidence="3 10" id="KW-0808">Transferase</keyword>
<organism evidence="13 14">
    <name type="scientific">Synchytrium endobioticum</name>
    <dbReference type="NCBI Taxonomy" id="286115"/>
    <lineage>
        <taxon>Eukaryota</taxon>
        <taxon>Fungi</taxon>
        <taxon>Fungi incertae sedis</taxon>
        <taxon>Chytridiomycota</taxon>
        <taxon>Chytridiomycota incertae sedis</taxon>
        <taxon>Chytridiomycetes</taxon>
        <taxon>Synchytriales</taxon>
        <taxon>Synchytriaceae</taxon>
        <taxon>Synchytrium</taxon>
    </lineage>
</organism>
<sequence>MDQVLYDKLTGSNTSAPYPPSRLELIRQLDHHLAANSSIYSRILFGDVVNVTSDSCLAPSAAGRIVQNEQEPYMLRTGDDDENLDNWPAEYRPAQRGKPCGHVFKKGEGVHRCRDCALDSTCVFCDRCFNASNHEGHDTSFSLSSSGGGCCDCGDPEAWKVPIDCRFHSPNISPSSTHLHDDNILEPLPLELLSSINKTIVTVTEFILQTFSYSYWKPYTPTDASRFQKVYAPGNPTDNETYALILWNDEVHSFQEVIEAVSEALQVTKDEGRRVAEAIDTEGRDVIYTGADKTILKQIAATISRINLDVTIQPHHFTLQEAVAGRCLEWLYQLLSRVTTSPVQIGHVSYQTAEPIIRIAICDVLCRTPIQPIGEMDDRYHLGPEGPPNLHNILPSPIRLDYVLLYDVKMWKSLRKILHELLIATLIVSGDEYKRAFAERFAACYTKLVENAITIDREVELSVIYLSVQLFTVPTVARHLALGTTVISDMLLFLYILFRASTGRDKVSRQRLHQVQCDIIDEALTSQSIFPPSILPANSYTLKHSRTYAQVMHDISYLLSTKAVRMELFQSTPPVIELSRFLKVFALGQGIDPQTRAIAQHVEFEADDWVNAFNLSLKFSQLLPYVAGCFAPFDRTITSSLEQGLAQTTVMILSPSTQSWEADGVKWSLVDNEGSAPYIIPRYQVSTRPVSLHHPLHWFLSLLIAYLPTSSKYSGSSLFDILTRSFPPPDDPCYSVLVGFDTVMVSKMEVLSLLYEEPLRTIAMLTQIQAGLWIRNGYMLRAQAYHYEELELREDGHDQDILLLQTALVTLGADRFLMQALHRFELWEWLIVRQNTVLPTGFDRTKLGAITEGFLRMLIILLTERALCCLGLGQVAVEYEIRREMIHHLAAAASGLPHSAVIARIPDRLTDPHQLNDGMYAAPGKSVDDILAEVANFKYPGGVTDQGMYELKSQYYDLIDPWFWHYNREQRQKIEEVLKQRAAANKLRRRYLTIPHMAPIPFESAFSSLPLATTSKIFLKLLVHCIEMTTSPPTVGSRARPFRNENIFASTLHLVMIALSDRTRGTFSERAATLLISPTPNSLAITLVDQILSLAENCGVGTSSNSSKFMQSQQDEFCDQLGRLEWIVDQFSETLPAKIGLWRDRIEAEAASRSNDATFDGKGGEGDGGTKSETERKKQVAKAHQASIMAQFAKQQQSFMEKHASQMGDEEDGEPSVLRNSSSSSSAAPHLASQLEEQEERVYEYPKDVCIVCQESAASRLYGTLCLLQKSSVLRQVNFDDVDNVVQVLTKVGKSLDSGPSDAIALDTVSPAASPFMRNRSNSSLSTSNNLQTSSHTASKPFQQVDTRFSETGFFMSTCGHLMHVDCFQDYTQSIRIRHNNAHMRRLEPEDLEQGEFLCPLCKTLGNCLIPIAFPECKEKVLWAFEQAVDGQSFEARLEQWWHAHRDTITQSLTGMPTQLPDRINMDSLPTNALSWLSSARAASSSLLTRLSGILGARKSDSGQMDLHDALATHYFKHLIPRAWDRLYDTAEEPDLDASDLMLLPETIYYTIAALELASRNLPPPQLDGFRTDKYKTKRIHRIGVIDALTSNQIMLLRQLCSTHDMIAEFMAQRHGAAQNPAVMARRALHALLEGVLGAYQWNDECGWEDQDGREFEKEVWTATHGGFWHVVGMSLFLRSSDIFGEDPRIMVGLAYVREIVRCCSVIATSVLVKRQPWIHNVNVASTLNSDSGNSNSTDEMDVTNPALKFMAWLAGYLFDDTRLGDRWKTTRVAQMNPVVVIALLERIMLVFLRRTAILLDARFKLMPAGGSNGFGLDKVDITQVSDMDFDEDTFESADNEKSELERLLLYLGLPPIRDIFTLLTKDLDNGNNTGLIRKLVEGWCMQIKQASRRRNDMEKMDEDQVEEGVVVSGGTEETVTIMSHRDSSSAAENTVTSTMEVDTATSEDAEDQLSTMSLPSPSPFTLISLPFRGEALLQESIRRVCPQCKTVPPEPAICLLCGATICVQSMCCMDDQNRGECNQHIIECGKDVGVFLIMKRAAIMVLRSNGRGCMLNSPYLDAHGEEDPGLRRGKPVFLNPRRYEELRKMVINHNLSNHVSKRLEQIYDAGGILHILYTRVYSEIDLQRNKQPNVNSPGLFPFAKKDNLVANIPLTGIMAQRTIVLGIPTSTIEGFKSDPAFHWCLRNYLRNGDTLLIQHASKSLPGSTTSKGGISEGVPPPVLLEMQAHIENAAKGMLGSSGLSDVGVFVSITHGDPRDVLLGVAEDKRPCTVVVGSRGIGAVRRALMGSVSSALANNCTQTVIIVKE</sequence>
<dbReference type="InterPro" id="IPR036390">
    <property type="entry name" value="WH_DNA-bd_sf"/>
</dbReference>
<dbReference type="EC" id="2.3.2.27" evidence="10"/>
<evidence type="ECO:0000256" key="5">
    <source>
        <dbReference type="ARBA" id="ARBA00022771"/>
    </source>
</evidence>
<dbReference type="InterPro" id="IPR039164">
    <property type="entry name" value="UBR1-like"/>
</dbReference>
<dbReference type="InterPro" id="IPR055194">
    <property type="entry name" value="UBR1-like_WH"/>
</dbReference>
<dbReference type="Proteomes" id="UP000317494">
    <property type="component" value="Unassembled WGS sequence"/>
</dbReference>
<keyword evidence="4 10" id="KW-0479">Metal-binding</keyword>
<feature type="compositionally biased region" description="Low complexity" evidence="11">
    <location>
        <begin position="1318"/>
        <end position="1335"/>
    </location>
</feature>
<protein>
    <recommendedName>
        <fullName evidence="10">E3 ubiquitin-protein ligase</fullName>
        <ecNumber evidence="10">2.3.2.27</ecNumber>
    </recommendedName>
</protein>
<dbReference type="Gene3D" id="3.30.1390.10">
    <property type="match status" value="1"/>
</dbReference>
<comment type="pathway">
    <text evidence="2 10">Protein modification; protein ubiquitination.</text>
</comment>
<dbReference type="SUPFAM" id="SSF54736">
    <property type="entry name" value="ClpS-like"/>
    <property type="match status" value="1"/>
</dbReference>
<feature type="compositionally biased region" description="Basic and acidic residues" evidence="11">
    <location>
        <begin position="1162"/>
        <end position="1178"/>
    </location>
</feature>
<evidence type="ECO:0000256" key="1">
    <source>
        <dbReference type="ARBA" id="ARBA00000900"/>
    </source>
</evidence>
<evidence type="ECO:0000256" key="2">
    <source>
        <dbReference type="ARBA" id="ARBA00004906"/>
    </source>
</evidence>
<dbReference type="InterPro" id="IPR003126">
    <property type="entry name" value="Znf_UBR"/>
</dbReference>
<dbReference type="GO" id="GO:0071596">
    <property type="term" value="P:ubiquitin-dependent protein catabolic process via the N-end rule pathway"/>
    <property type="evidence" value="ECO:0007669"/>
    <property type="project" value="UniProtKB-UniRule"/>
</dbReference>
<dbReference type="InterPro" id="IPR014729">
    <property type="entry name" value="Rossmann-like_a/b/a_fold"/>
</dbReference>
<evidence type="ECO:0000313" key="13">
    <source>
        <dbReference type="EMBL" id="TPX48785.1"/>
    </source>
</evidence>
<dbReference type="UniPathway" id="UPA00143"/>
<dbReference type="CDD" id="cd19673">
    <property type="entry name" value="UBR-box_UBR3"/>
    <property type="match status" value="1"/>
</dbReference>
<feature type="region of interest" description="Disordered" evidence="11">
    <location>
        <begin position="1315"/>
        <end position="1339"/>
    </location>
</feature>
<reference evidence="13 14" key="1">
    <citation type="journal article" date="2019" name="Sci. Rep.">
        <title>Comparative genomics of chytrid fungi reveal insights into the obligate biotrophic and pathogenic lifestyle of Synchytrium endobioticum.</title>
        <authorList>
            <person name="van de Vossenberg B.T.L.H."/>
            <person name="Warris S."/>
            <person name="Nguyen H.D.T."/>
            <person name="van Gent-Pelzer M.P.E."/>
            <person name="Joly D.L."/>
            <person name="van de Geest H.C."/>
            <person name="Bonants P.J.M."/>
            <person name="Smith D.S."/>
            <person name="Levesque C.A."/>
            <person name="van der Lee T.A.J."/>
        </authorList>
    </citation>
    <scope>NUCLEOTIDE SEQUENCE [LARGE SCALE GENOMIC DNA]</scope>
    <source>
        <strain evidence="13 14">MB42</strain>
    </source>
</reference>
<dbReference type="InterPro" id="IPR042065">
    <property type="entry name" value="E3_ELL-like"/>
</dbReference>
<dbReference type="PROSITE" id="PS51157">
    <property type="entry name" value="ZF_UBR"/>
    <property type="match status" value="1"/>
</dbReference>
<feature type="domain" description="UBR-type" evidence="12">
    <location>
        <begin position="98"/>
        <end position="170"/>
    </location>
</feature>
<feature type="zinc finger region" description="UBR-type" evidence="9">
    <location>
        <begin position="98"/>
        <end position="170"/>
    </location>
</feature>
<dbReference type="Gene3D" id="3.40.50.620">
    <property type="entry name" value="HUPs"/>
    <property type="match status" value="1"/>
</dbReference>